<organism evidence="1 2">
    <name type="scientific">Methanospirillum stamsii</name>
    <dbReference type="NCBI Taxonomy" id="1277351"/>
    <lineage>
        <taxon>Archaea</taxon>
        <taxon>Methanobacteriati</taxon>
        <taxon>Methanobacteriota</taxon>
        <taxon>Stenosarchaea group</taxon>
        <taxon>Methanomicrobia</taxon>
        <taxon>Methanomicrobiales</taxon>
        <taxon>Methanospirillaceae</taxon>
        <taxon>Methanospirillum</taxon>
    </lineage>
</organism>
<dbReference type="RefSeq" id="WP_109942407.1">
    <property type="nucleotide sequence ID" value="NZ_CP176366.1"/>
</dbReference>
<reference evidence="1 2" key="1">
    <citation type="submission" date="2018-05" db="EMBL/GenBank/DDBJ databases">
        <title>Draft genome of Methanospirillum stamsii Pt1.</title>
        <authorList>
            <person name="Dueholm M.S."/>
            <person name="Nielsen P.H."/>
            <person name="Bakmann L.F."/>
            <person name="Otzen D.E."/>
        </authorList>
    </citation>
    <scope>NUCLEOTIDE SEQUENCE [LARGE SCALE GENOMIC DNA]</scope>
    <source>
        <strain evidence="1 2">Pt1</strain>
    </source>
</reference>
<accession>A0A2V2MTY2</accession>
<keyword evidence="2" id="KW-1185">Reference proteome</keyword>
<name>A0A2V2MTY2_9EURY</name>
<dbReference type="AlphaFoldDB" id="A0A2V2MTY2"/>
<evidence type="ECO:0000313" key="2">
    <source>
        <dbReference type="Proteomes" id="UP000245934"/>
    </source>
</evidence>
<dbReference type="EMBL" id="QGMZ01000060">
    <property type="protein sequence ID" value="PWR69605.1"/>
    <property type="molecule type" value="Genomic_DNA"/>
</dbReference>
<sequence length="91" mass="10647">MTRKNQIILRRLMKKGFEMTMSNHIKLVFRYNGKDTGIRTWVSHGKKEISDQLLCRMAEQLSLSHPQFFDLIDCTLDEAGLIKIYMDAGRI</sequence>
<dbReference type="OrthoDB" id="117764at2157"/>
<comment type="caution">
    <text evidence="1">The sequence shown here is derived from an EMBL/GenBank/DDBJ whole genome shotgun (WGS) entry which is preliminary data.</text>
</comment>
<dbReference type="GeneID" id="97609305"/>
<gene>
    <name evidence="1" type="ORF">DLD82_17405</name>
</gene>
<evidence type="ECO:0008006" key="3">
    <source>
        <dbReference type="Google" id="ProtNLM"/>
    </source>
</evidence>
<evidence type="ECO:0000313" key="1">
    <source>
        <dbReference type="EMBL" id="PWR69605.1"/>
    </source>
</evidence>
<dbReference type="Proteomes" id="UP000245934">
    <property type="component" value="Unassembled WGS sequence"/>
</dbReference>
<protein>
    <recommendedName>
        <fullName evidence="3">Type II toxin-antitoxin system HicA family toxin</fullName>
    </recommendedName>
</protein>
<proteinExistence type="predicted"/>